<dbReference type="Proteomes" id="UP001152797">
    <property type="component" value="Unassembled WGS sequence"/>
</dbReference>
<dbReference type="Pfam" id="PF00481">
    <property type="entry name" value="PP2C"/>
    <property type="match status" value="1"/>
</dbReference>
<evidence type="ECO:0000313" key="7">
    <source>
        <dbReference type="Proteomes" id="UP001152797"/>
    </source>
</evidence>
<dbReference type="GO" id="GO:0019878">
    <property type="term" value="P:lysine biosynthetic process via aminoadipic acid"/>
    <property type="evidence" value="ECO:0007669"/>
    <property type="project" value="TreeGrafter"/>
</dbReference>
<dbReference type="GO" id="GO:0008897">
    <property type="term" value="F:holo-[acyl-carrier-protein] synthase activity"/>
    <property type="evidence" value="ECO:0007669"/>
    <property type="project" value="UniProtKB-EC"/>
</dbReference>
<feature type="domain" description="PPM-type phosphatase" evidence="4">
    <location>
        <begin position="421"/>
        <end position="697"/>
    </location>
</feature>
<dbReference type="Pfam" id="PF01648">
    <property type="entry name" value="ACPS"/>
    <property type="match status" value="1"/>
</dbReference>
<dbReference type="InterPro" id="IPR055066">
    <property type="entry name" value="AASDHPPT_N"/>
</dbReference>
<gene>
    <name evidence="5" type="ORF">C1SCF055_LOCUS28583</name>
</gene>
<evidence type="ECO:0000256" key="2">
    <source>
        <dbReference type="ARBA" id="ARBA00022679"/>
    </source>
</evidence>
<keyword evidence="7" id="KW-1185">Reference proteome</keyword>
<reference evidence="6 7" key="2">
    <citation type="submission" date="2024-05" db="EMBL/GenBank/DDBJ databases">
        <authorList>
            <person name="Chen Y."/>
            <person name="Shah S."/>
            <person name="Dougan E. K."/>
            <person name="Thang M."/>
            <person name="Chan C."/>
        </authorList>
    </citation>
    <scope>NUCLEOTIDE SEQUENCE [LARGE SCALE GENOMIC DNA]</scope>
</reference>
<dbReference type="InterPro" id="IPR036457">
    <property type="entry name" value="PPM-type-like_dom_sf"/>
</dbReference>
<dbReference type="OrthoDB" id="26719at2759"/>
<dbReference type="Gene3D" id="3.60.40.10">
    <property type="entry name" value="PPM-type phosphatase domain"/>
    <property type="match status" value="1"/>
</dbReference>
<dbReference type="EMBL" id="CAMXCT020003135">
    <property type="protein sequence ID" value="CAL1156018.1"/>
    <property type="molecule type" value="Genomic_DNA"/>
</dbReference>
<proteinExistence type="predicted"/>
<dbReference type="EC" id="2.7.8.7" evidence="1"/>
<dbReference type="EMBL" id="CAMXCT030003135">
    <property type="protein sequence ID" value="CAL4789955.1"/>
    <property type="molecule type" value="Genomic_DNA"/>
</dbReference>
<dbReference type="InterPro" id="IPR037143">
    <property type="entry name" value="4-PPantetheinyl_Trfase_dom_sf"/>
</dbReference>
<organism evidence="5">
    <name type="scientific">Cladocopium goreaui</name>
    <dbReference type="NCBI Taxonomy" id="2562237"/>
    <lineage>
        <taxon>Eukaryota</taxon>
        <taxon>Sar</taxon>
        <taxon>Alveolata</taxon>
        <taxon>Dinophyceae</taxon>
        <taxon>Suessiales</taxon>
        <taxon>Symbiodiniaceae</taxon>
        <taxon>Cladocopium</taxon>
    </lineage>
</organism>
<dbReference type="InterPro" id="IPR050559">
    <property type="entry name" value="P-Pant_transferase_sf"/>
</dbReference>
<comment type="caution">
    <text evidence="5">The sequence shown here is derived from an EMBL/GenBank/DDBJ whole genome shotgun (WGS) entry which is preliminary data.</text>
</comment>
<feature type="compositionally biased region" description="Basic and acidic residues" evidence="3">
    <location>
        <begin position="235"/>
        <end position="257"/>
    </location>
</feature>
<feature type="region of interest" description="Disordered" evidence="3">
    <location>
        <begin position="224"/>
        <end position="257"/>
    </location>
</feature>
<evidence type="ECO:0000256" key="1">
    <source>
        <dbReference type="ARBA" id="ARBA00013172"/>
    </source>
</evidence>
<dbReference type="CDD" id="cd00143">
    <property type="entry name" value="PP2Cc"/>
    <property type="match status" value="1"/>
</dbReference>
<name>A0A9P1D2S6_9DINO</name>
<dbReference type="SUPFAM" id="SSF56214">
    <property type="entry name" value="4'-phosphopantetheinyl transferase"/>
    <property type="match status" value="2"/>
</dbReference>
<sequence>MPQGGAEGEEFKMLLSLLPFEEQEQVMQYRALPDKKRTLIGRLLSLRACAQALGDPAYDQIQIGRTKGKKPFLHSPLPGSLPNFNFNISHDGSWVVLASDCLYLVGVDVSAPQRERGEHEDETWFQDMTSVLTENERECIKGGKTHQERYAIFQRIWSAKEAVSKAVGSGLSFGFERMEVTLPESENGFGNMVLSAIGWPRSDVEKPPGKRSRMNFSSLLANLQGDQRGQGGGTERGDQPPRPAPEKTGEAQHKPSRVDLHIDHWLRSDWIVEQQEFTGGSWVTVALGPVYDAVDADGIFKTTFRLPGLGGPTNVEGLMAKAQTEASRHWIPEAQGFQQLAVDALAPQKVRGELAALKARLLTGKGKKGKAQAASKYKARPQDGELLTQLTAVSIVDLSAPQWKHRCVEVLGDAVDLLPAGIAFTCRKGLKPDTPNQDTWFVLKMDTFSLYAVLDGHGPNGHEISQFVKEHLPKLIVQDPRSKSPEAGPCLVDAFKKMQRLVIAAQSRRRLQAQKSGTTATVALLDHSRGKLTIAHVADSAAVLGTKEGDKWIGKAVTRDHKPNLKGERERIEKAGAKVGFDGTNHRVYAKDSTAYPGLNMSRCLGDTLGHEECGIICEPEITRINLDSSTEQILLICSDGVWEFMSAQEAIDIVTTRPYDMGDQAVALLAKESWDRWIREEGAAVVDDITAGLIYIGKDRSKN</sequence>
<dbReference type="InterPro" id="IPR008278">
    <property type="entry name" value="4-PPantetheinyl_Trfase_dom"/>
</dbReference>
<evidence type="ECO:0000259" key="4">
    <source>
        <dbReference type="PROSITE" id="PS51746"/>
    </source>
</evidence>
<keyword evidence="2" id="KW-0808">Transferase</keyword>
<dbReference type="PROSITE" id="PS51746">
    <property type="entry name" value="PPM_2"/>
    <property type="match status" value="1"/>
</dbReference>
<dbReference type="AlphaFoldDB" id="A0A9P1D2S6"/>
<protein>
    <recommendedName>
        <fullName evidence="1">holo-[acyl-carrier-protein] synthase</fullName>
        <ecNumber evidence="1">2.7.8.7</ecNumber>
    </recommendedName>
</protein>
<accession>A0A9P1D2S6</accession>
<dbReference type="SMART" id="SM00332">
    <property type="entry name" value="PP2Cc"/>
    <property type="match status" value="1"/>
</dbReference>
<dbReference type="SUPFAM" id="SSF81606">
    <property type="entry name" value="PP2C-like"/>
    <property type="match status" value="1"/>
</dbReference>
<dbReference type="EMBL" id="CAMXCT010003135">
    <property type="protein sequence ID" value="CAI4002643.1"/>
    <property type="molecule type" value="Genomic_DNA"/>
</dbReference>
<evidence type="ECO:0000256" key="3">
    <source>
        <dbReference type="SAM" id="MobiDB-lite"/>
    </source>
</evidence>
<dbReference type="PANTHER" id="PTHR12215">
    <property type="entry name" value="PHOSPHOPANTETHEINE TRANSFERASE"/>
    <property type="match status" value="1"/>
</dbReference>
<dbReference type="PANTHER" id="PTHR12215:SF10">
    <property type="entry name" value="L-AMINOADIPATE-SEMIALDEHYDE DEHYDROGENASE-PHOSPHOPANTETHEINYL TRANSFERASE"/>
    <property type="match status" value="1"/>
</dbReference>
<dbReference type="GO" id="GO:0005829">
    <property type="term" value="C:cytosol"/>
    <property type="evidence" value="ECO:0007669"/>
    <property type="project" value="TreeGrafter"/>
</dbReference>
<dbReference type="Pfam" id="PF22624">
    <property type="entry name" value="AASDHPPT_N"/>
    <property type="match status" value="1"/>
</dbReference>
<dbReference type="GO" id="GO:0000287">
    <property type="term" value="F:magnesium ion binding"/>
    <property type="evidence" value="ECO:0007669"/>
    <property type="project" value="InterPro"/>
</dbReference>
<reference evidence="5" key="1">
    <citation type="submission" date="2022-10" db="EMBL/GenBank/DDBJ databases">
        <authorList>
            <person name="Chen Y."/>
            <person name="Dougan E. K."/>
            <person name="Chan C."/>
            <person name="Rhodes N."/>
            <person name="Thang M."/>
        </authorList>
    </citation>
    <scope>NUCLEOTIDE SEQUENCE</scope>
</reference>
<evidence type="ECO:0000313" key="6">
    <source>
        <dbReference type="EMBL" id="CAL4789955.1"/>
    </source>
</evidence>
<dbReference type="InterPro" id="IPR001932">
    <property type="entry name" value="PPM-type_phosphatase-like_dom"/>
</dbReference>
<dbReference type="SMART" id="SM00331">
    <property type="entry name" value="PP2C_SIG"/>
    <property type="match status" value="1"/>
</dbReference>
<evidence type="ECO:0000313" key="5">
    <source>
        <dbReference type="EMBL" id="CAI4002643.1"/>
    </source>
</evidence>
<dbReference type="Gene3D" id="3.90.470.20">
    <property type="entry name" value="4'-phosphopantetheinyl transferase domain"/>
    <property type="match status" value="1"/>
</dbReference>